<protein>
    <submittedName>
        <fullName evidence="2">Uncharacterized protein</fullName>
    </submittedName>
</protein>
<name>A0ABQ7AX47_BRACR</name>
<accession>A0ABQ7AX47</accession>
<evidence type="ECO:0000313" key="2">
    <source>
        <dbReference type="EMBL" id="KAF3518676.1"/>
    </source>
</evidence>
<evidence type="ECO:0000313" key="3">
    <source>
        <dbReference type="Proteomes" id="UP000266723"/>
    </source>
</evidence>
<evidence type="ECO:0000256" key="1">
    <source>
        <dbReference type="SAM" id="SignalP"/>
    </source>
</evidence>
<sequence>MVWWSLIRIRLNLGILTPVALTYQLPEWMLIPDGPQMPPITLSCDKVVEIMTNVRDYMNEAVLYVTNLVGGHPIVCSKHMLEIMFNEPQLLIVFRVALEIEMVYAQPNDDGETEDPAAFPHLTVDDIIAMELGFPLSPDDPSNYGPNDEGMESL</sequence>
<feature type="chain" id="PRO_5046378908" evidence="1">
    <location>
        <begin position="23"/>
        <end position="154"/>
    </location>
</feature>
<dbReference type="Proteomes" id="UP000266723">
    <property type="component" value="Unassembled WGS sequence"/>
</dbReference>
<gene>
    <name evidence="2" type="ORF">DY000_02059263</name>
</gene>
<organism evidence="2 3">
    <name type="scientific">Brassica cretica</name>
    <name type="common">Mustard</name>
    <dbReference type="NCBI Taxonomy" id="69181"/>
    <lineage>
        <taxon>Eukaryota</taxon>
        <taxon>Viridiplantae</taxon>
        <taxon>Streptophyta</taxon>
        <taxon>Embryophyta</taxon>
        <taxon>Tracheophyta</taxon>
        <taxon>Spermatophyta</taxon>
        <taxon>Magnoliopsida</taxon>
        <taxon>eudicotyledons</taxon>
        <taxon>Gunneridae</taxon>
        <taxon>Pentapetalae</taxon>
        <taxon>rosids</taxon>
        <taxon>malvids</taxon>
        <taxon>Brassicales</taxon>
        <taxon>Brassicaceae</taxon>
        <taxon>Brassiceae</taxon>
        <taxon>Brassica</taxon>
    </lineage>
</organism>
<proteinExistence type="predicted"/>
<feature type="signal peptide" evidence="1">
    <location>
        <begin position="1"/>
        <end position="22"/>
    </location>
</feature>
<dbReference type="EMBL" id="QGKV02001556">
    <property type="protein sequence ID" value="KAF3518676.1"/>
    <property type="molecule type" value="Genomic_DNA"/>
</dbReference>
<comment type="caution">
    <text evidence="2">The sequence shown here is derived from an EMBL/GenBank/DDBJ whole genome shotgun (WGS) entry which is preliminary data.</text>
</comment>
<keyword evidence="3" id="KW-1185">Reference proteome</keyword>
<reference evidence="2 3" key="1">
    <citation type="journal article" date="2020" name="BMC Genomics">
        <title>Intraspecific diversification of the crop wild relative Brassica cretica Lam. using demographic model selection.</title>
        <authorList>
            <person name="Kioukis A."/>
            <person name="Michalopoulou V.A."/>
            <person name="Briers L."/>
            <person name="Pirintsos S."/>
            <person name="Studholme D.J."/>
            <person name="Pavlidis P."/>
            <person name="Sarris P.F."/>
        </authorList>
    </citation>
    <scope>NUCLEOTIDE SEQUENCE [LARGE SCALE GENOMIC DNA]</scope>
    <source>
        <strain evidence="3">cv. PFS-1207/04</strain>
    </source>
</reference>
<keyword evidence="1" id="KW-0732">Signal</keyword>